<dbReference type="VEuPathDB" id="HostDB:GeneID_118666898"/>
<dbReference type="InterPro" id="IPR006076">
    <property type="entry name" value="FAD-dep_OxRdtase"/>
</dbReference>
<dbReference type="SUPFAM" id="SSF101790">
    <property type="entry name" value="Aminomethyltransferase beta-barrel domain"/>
    <property type="match status" value="1"/>
</dbReference>
<name>A0A7J7URC3_MYOMY</name>
<protein>
    <submittedName>
        <fullName evidence="4">Sarcosine dehydrogenase</fullName>
    </submittedName>
</protein>
<accession>A0A7J7URC3</accession>
<feature type="region of interest" description="Disordered" evidence="2">
    <location>
        <begin position="1"/>
        <end position="43"/>
    </location>
</feature>
<dbReference type="GO" id="GO:0005759">
    <property type="term" value="C:mitochondrial matrix"/>
    <property type="evidence" value="ECO:0007669"/>
    <property type="project" value="TreeGrafter"/>
</dbReference>
<dbReference type="InterPro" id="IPR029043">
    <property type="entry name" value="GcvT/YgfZ_C"/>
</dbReference>
<sequence>MASLGRALRAAATRPRRSAAQGLGSRPLTSGAGPTTEKSVPYQRTLKEAQDPAAARGPSRPLPSTADVVVIGGGSLGCQTLYHLAKLGVSSAVLLERERLTSGTTWHTAGLLWQLRPSDVEVELLAHTRRVVSRDLEEKVPMFGLEAIWRDGQVVGHVRRADFGFTIDKTIAYGYIRDPSGGPVSPDFVKSGDYSLERMGVTYPAQAHLKSPFDPDNKRVKGIY</sequence>
<dbReference type="PANTHER" id="PTHR13847">
    <property type="entry name" value="SARCOSINE DEHYDROGENASE-RELATED"/>
    <property type="match status" value="1"/>
</dbReference>
<feature type="compositionally biased region" description="Low complexity" evidence="2">
    <location>
        <begin position="1"/>
        <end position="13"/>
    </location>
</feature>
<dbReference type="EMBL" id="JABWUV010000012">
    <property type="protein sequence ID" value="KAF6315352.1"/>
    <property type="molecule type" value="Genomic_DNA"/>
</dbReference>
<dbReference type="GO" id="GO:0008480">
    <property type="term" value="F:sarcosine dehydrogenase activity"/>
    <property type="evidence" value="ECO:0007669"/>
    <property type="project" value="TreeGrafter"/>
</dbReference>
<evidence type="ECO:0000259" key="3">
    <source>
        <dbReference type="Pfam" id="PF01266"/>
    </source>
</evidence>
<dbReference type="InterPro" id="IPR036188">
    <property type="entry name" value="FAD/NAD-bd_sf"/>
</dbReference>
<dbReference type="SUPFAM" id="SSF51905">
    <property type="entry name" value="FAD/NAD(P)-binding domain"/>
    <property type="match status" value="1"/>
</dbReference>
<dbReference type="Gene3D" id="3.50.50.60">
    <property type="entry name" value="FAD/NAD(P)-binding domain"/>
    <property type="match status" value="1"/>
</dbReference>
<dbReference type="Proteomes" id="UP000527355">
    <property type="component" value="Unassembled WGS sequence"/>
</dbReference>
<organism evidence="4 5">
    <name type="scientific">Myotis myotis</name>
    <name type="common">Greater mouse-eared bat</name>
    <name type="synonym">Vespertilio myotis</name>
    <dbReference type="NCBI Taxonomy" id="51298"/>
    <lineage>
        <taxon>Eukaryota</taxon>
        <taxon>Metazoa</taxon>
        <taxon>Chordata</taxon>
        <taxon>Craniata</taxon>
        <taxon>Vertebrata</taxon>
        <taxon>Euteleostomi</taxon>
        <taxon>Mammalia</taxon>
        <taxon>Eutheria</taxon>
        <taxon>Laurasiatheria</taxon>
        <taxon>Chiroptera</taxon>
        <taxon>Yangochiroptera</taxon>
        <taxon>Vespertilionidae</taxon>
        <taxon>Myotis</taxon>
    </lineage>
</organism>
<evidence type="ECO:0000313" key="5">
    <source>
        <dbReference type="Proteomes" id="UP000527355"/>
    </source>
</evidence>
<comment type="similarity">
    <text evidence="1">Belongs to the GcvT family.</text>
</comment>
<feature type="domain" description="FAD dependent oxidoreductase" evidence="3">
    <location>
        <begin position="67"/>
        <end position="139"/>
    </location>
</feature>
<keyword evidence="5" id="KW-1185">Reference proteome</keyword>
<dbReference type="GO" id="GO:1901053">
    <property type="term" value="P:sarcosine catabolic process"/>
    <property type="evidence" value="ECO:0007669"/>
    <property type="project" value="TreeGrafter"/>
</dbReference>
<dbReference type="PANTHER" id="PTHR13847:SF200">
    <property type="entry name" value="SARCOSINE DEHYDROGENASE, MITOCHONDRIAL"/>
    <property type="match status" value="1"/>
</dbReference>
<evidence type="ECO:0000256" key="2">
    <source>
        <dbReference type="SAM" id="MobiDB-lite"/>
    </source>
</evidence>
<evidence type="ECO:0000313" key="4">
    <source>
        <dbReference type="EMBL" id="KAF6315352.1"/>
    </source>
</evidence>
<dbReference type="AlphaFoldDB" id="A0A7J7URC3"/>
<reference evidence="4 5" key="1">
    <citation type="journal article" date="2020" name="Nature">
        <title>Six reference-quality genomes reveal evolution of bat adaptations.</title>
        <authorList>
            <person name="Jebb D."/>
            <person name="Huang Z."/>
            <person name="Pippel M."/>
            <person name="Hughes G.M."/>
            <person name="Lavrichenko K."/>
            <person name="Devanna P."/>
            <person name="Winkler S."/>
            <person name="Jermiin L.S."/>
            <person name="Skirmuntt E.C."/>
            <person name="Katzourakis A."/>
            <person name="Burkitt-Gray L."/>
            <person name="Ray D.A."/>
            <person name="Sullivan K.A.M."/>
            <person name="Roscito J.G."/>
            <person name="Kirilenko B.M."/>
            <person name="Davalos L.M."/>
            <person name="Corthals A.P."/>
            <person name="Power M.L."/>
            <person name="Jones G."/>
            <person name="Ransome R.D."/>
            <person name="Dechmann D.K.N."/>
            <person name="Locatelli A.G."/>
            <person name="Puechmaille S.J."/>
            <person name="Fedrigo O."/>
            <person name="Jarvis E.D."/>
            <person name="Hiller M."/>
            <person name="Vernes S.C."/>
            <person name="Myers E.W."/>
            <person name="Teeling E.C."/>
        </authorList>
    </citation>
    <scope>NUCLEOTIDE SEQUENCE [LARGE SCALE GENOMIC DNA]</scope>
    <source>
        <strain evidence="4">MMyoMyo1</strain>
        <tissue evidence="4">Flight muscle</tissue>
    </source>
</reference>
<gene>
    <name evidence="4" type="ORF">mMyoMyo1_017049</name>
</gene>
<proteinExistence type="inferred from homology"/>
<dbReference type="Pfam" id="PF01266">
    <property type="entry name" value="DAO"/>
    <property type="match status" value="1"/>
</dbReference>
<comment type="caution">
    <text evidence="4">The sequence shown here is derived from an EMBL/GenBank/DDBJ whole genome shotgun (WGS) entry which is preliminary data.</text>
</comment>
<evidence type="ECO:0000256" key="1">
    <source>
        <dbReference type="ARBA" id="ARBA00008609"/>
    </source>
</evidence>